<protein>
    <recommendedName>
        <fullName evidence="6">Ankyrin repeat protein</fullName>
    </recommendedName>
</protein>
<evidence type="ECO:0000256" key="2">
    <source>
        <dbReference type="ARBA" id="ARBA00023043"/>
    </source>
</evidence>
<dbReference type="PANTHER" id="PTHR24173:SF74">
    <property type="entry name" value="ANKYRIN REPEAT DOMAIN-CONTAINING PROTEIN 16"/>
    <property type="match status" value="1"/>
</dbReference>
<gene>
    <name evidence="4" type="ORF">SNE40_022558</name>
</gene>
<dbReference type="SMART" id="SM00248">
    <property type="entry name" value="ANK"/>
    <property type="match status" value="2"/>
</dbReference>
<dbReference type="SUPFAM" id="SSF48403">
    <property type="entry name" value="Ankyrin repeat"/>
    <property type="match status" value="1"/>
</dbReference>
<dbReference type="Proteomes" id="UP001347796">
    <property type="component" value="Unassembled WGS sequence"/>
</dbReference>
<reference evidence="4 5" key="1">
    <citation type="submission" date="2024-01" db="EMBL/GenBank/DDBJ databases">
        <title>The genome of the rayed Mediterranean limpet Patella caerulea (Linnaeus, 1758).</title>
        <authorList>
            <person name="Anh-Thu Weber A."/>
            <person name="Halstead-Nussloch G."/>
        </authorList>
    </citation>
    <scope>NUCLEOTIDE SEQUENCE [LARGE SCALE GENOMIC DNA]</scope>
    <source>
        <strain evidence="4">AATW-2023a</strain>
        <tissue evidence="4">Whole specimen</tissue>
    </source>
</reference>
<evidence type="ECO:0008006" key="6">
    <source>
        <dbReference type="Google" id="ProtNLM"/>
    </source>
</evidence>
<dbReference type="PROSITE" id="PS50088">
    <property type="entry name" value="ANK_REPEAT"/>
    <property type="match status" value="1"/>
</dbReference>
<dbReference type="PROSITE" id="PS50297">
    <property type="entry name" value="ANK_REP_REGION"/>
    <property type="match status" value="1"/>
</dbReference>
<evidence type="ECO:0000313" key="5">
    <source>
        <dbReference type="Proteomes" id="UP001347796"/>
    </source>
</evidence>
<evidence type="ECO:0000256" key="1">
    <source>
        <dbReference type="ARBA" id="ARBA00022737"/>
    </source>
</evidence>
<accession>A0AAN8G0L8</accession>
<dbReference type="Pfam" id="PF12796">
    <property type="entry name" value="Ank_2"/>
    <property type="match status" value="1"/>
</dbReference>
<organism evidence="4 5">
    <name type="scientific">Patella caerulea</name>
    <name type="common">Rayed Mediterranean limpet</name>
    <dbReference type="NCBI Taxonomy" id="87958"/>
    <lineage>
        <taxon>Eukaryota</taxon>
        <taxon>Metazoa</taxon>
        <taxon>Spiralia</taxon>
        <taxon>Lophotrochozoa</taxon>
        <taxon>Mollusca</taxon>
        <taxon>Gastropoda</taxon>
        <taxon>Patellogastropoda</taxon>
        <taxon>Patelloidea</taxon>
        <taxon>Patellidae</taxon>
        <taxon>Patella</taxon>
    </lineage>
</organism>
<dbReference type="PANTHER" id="PTHR24173">
    <property type="entry name" value="ANKYRIN REPEAT CONTAINING"/>
    <property type="match status" value="1"/>
</dbReference>
<dbReference type="InterPro" id="IPR002110">
    <property type="entry name" value="Ankyrin_rpt"/>
</dbReference>
<evidence type="ECO:0000313" key="4">
    <source>
        <dbReference type="EMBL" id="KAK6165676.1"/>
    </source>
</evidence>
<dbReference type="AlphaFoldDB" id="A0AAN8G0L8"/>
<feature type="repeat" description="ANK" evidence="3">
    <location>
        <begin position="40"/>
        <end position="72"/>
    </location>
</feature>
<dbReference type="Gene3D" id="1.25.40.20">
    <property type="entry name" value="Ankyrin repeat-containing domain"/>
    <property type="match status" value="1"/>
</dbReference>
<dbReference type="EMBL" id="JAZGQO010000021">
    <property type="protein sequence ID" value="KAK6165676.1"/>
    <property type="molecule type" value="Genomic_DNA"/>
</dbReference>
<name>A0AAN8G0L8_PATCE</name>
<proteinExistence type="predicted"/>
<keyword evidence="5" id="KW-1185">Reference proteome</keyword>
<dbReference type="InterPro" id="IPR036770">
    <property type="entry name" value="Ankyrin_rpt-contain_sf"/>
</dbReference>
<evidence type="ECO:0000256" key="3">
    <source>
        <dbReference type="PROSITE-ProRule" id="PRU00023"/>
    </source>
</evidence>
<comment type="caution">
    <text evidence="4">The sequence shown here is derived from an EMBL/GenBank/DDBJ whole genome shotgun (WGS) entry which is preliminary data.</text>
</comment>
<keyword evidence="2 3" id="KW-0040">ANK repeat</keyword>
<keyword evidence="1" id="KW-0677">Repeat</keyword>
<sequence>MDDAEAIFKALSDDDEAIRLEAVKKCINENSDWKSSYDSDGISPLMSAAMSGFHECVSVMIKAGADVDVCDWIEETALMYCFREDMIINPQNRLKCVRLLLDAGADIYLADRFGVNPLMAACDLCAVEW</sequence>